<protein>
    <submittedName>
        <fullName evidence="1">Uncharacterized protein</fullName>
    </submittedName>
</protein>
<keyword evidence="2" id="KW-1185">Reference proteome</keyword>
<name>A0ABQ9USU2_SAGOE</name>
<evidence type="ECO:0000313" key="2">
    <source>
        <dbReference type="Proteomes" id="UP001266305"/>
    </source>
</evidence>
<dbReference type="InterPro" id="IPR050927">
    <property type="entry name" value="TRPM"/>
</dbReference>
<dbReference type="PANTHER" id="PTHR13800:SF5">
    <property type="entry name" value="TRANSIENT RECEPTOR POTENTIAL CATION CHANNEL SUBFAMILY M MEMBER 5"/>
    <property type="match status" value="1"/>
</dbReference>
<dbReference type="PANTHER" id="PTHR13800">
    <property type="entry name" value="TRANSIENT RECEPTOR POTENTIAL CATION CHANNEL, SUBFAMILY M, MEMBER 6"/>
    <property type="match status" value="1"/>
</dbReference>
<organism evidence="1 2">
    <name type="scientific">Saguinus oedipus</name>
    <name type="common">Cotton-top tamarin</name>
    <name type="synonym">Oedipomidas oedipus</name>
    <dbReference type="NCBI Taxonomy" id="9490"/>
    <lineage>
        <taxon>Eukaryota</taxon>
        <taxon>Metazoa</taxon>
        <taxon>Chordata</taxon>
        <taxon>Craniata</taxon>
        <taxon>Vertebrata</taxon>
        <taxon>Euteleostomi</taxon>
        <taxon>Mammalia</taxon>
        <taxon>Eutheria</taxon>
        <taxon>Euarchontoglires</taxon>
        <taxon>Primates</taxon>
        <taxon>Haplorrhini</taxon>
        <taxon>Platyrrhini</taxon>
        <taxon>Cebidae</taxon>
        <taxon>Callitrichinae</taxon>
        <taxon>Saguinus</taxon>
    </lineage>
</organism>
<proteinExistence type="predicted"/>
<dbReference type="Proteomes" id="UP001266305">
    <property type="component" value="Unassembled WGS sequence"/>
</dbReference>
<sequence>MRHFVEYHRLALATGCVCWALRVKVGGLGPHTAGAVMSSLCHVAQTEPTLYSEGPAFVQKTWSESLRSGWSLQQRRISRAVEQAAPWLILAGSGGIADVIAALVNQPHLLVPKMAEKQFKEKFPSEHFSWEDIVHWTKLPLLLQTYTEQRDPGWAQWAVGTQAAGWHSLTCGHCLCLHWCRPWPAPARLGLCSGTQLQNIASHPHLFTVYDFEQEGSEELDTVILKTLVKGEGGQGGLSGAIRRLHARSRLGFGSLANVYDAAYPPLPREGGA</sequence>
<evidence type="ECO:0000313" key="1">
    <source>
        <dbReference type="EMBL" id="KAK2099879.1"/>
    </source>
</evidence>
<gene>
    <name evidence="1" type="ORF">P7K49_021227</name>
</gene>
<accession>A0ABQ9USU2</accession>
<comment type="caution">
    <text evidence="1">The sequence shown here is derived from an EMBL/GenBank/DDBJ whole genome shotgun (WGS) entry which is preliminary data.</text>
</comment>
<dbReference type="EMBL" id="JASSZA010000010">
    <property type="protein sequence ID" value="KAK2099879.1"/>
    <property type="molecule type" value="Genomic_DNA"/>
</dbReference>
<reference evidence="1 2" key="1">
    <citation type="submission" date="2023-05" db="EMBL/GenBank/DDBJ databases">
        <title>B98-5 Cell Line De Novo Hybrid Assembly: An Optical Mapping Approach.</title>
        <authorList>
            <person name="Kananen K."/>
            <person name="Auerbach J.A."/>
            <person name="Kautto E."/>
            <person name="Blachly J.S."/>
        </authorList>
    </citation>
    <scope>NUCLEOTIDE SEQUENCE [LARGE SCALE GENOMIC DNA]</scope>
    <source>
        <strain evidence="1">B95-8</strain>
        <tissue evidence="1">Cell line</tissue>
    </source>
</reference>